<dbReference type="InterPro" id="IPR034660">
    <property type="entry name" value="DinB/YfiT-like"/>
</dbReference>
<evidence type="ECO:0000256" key="1">
    <source>
        <dbReference type="ARBA" id="ARBA00008635"/>
    </source>
</evidence>
<dbReference type="SUPFAM" id="SSF109854">
    <property type="entry name" value="DinB/YfiT-like putative metalloenzymes"/>
    <property type="match status" value="1"/>
</dbReference>
<organism evidence="3 4">
    <name type="scientific">Alicyclobacillus fodiniaquatilis</name>
    <dbReference type="NCBI Taxonomy" id="1661150"/>
    <lineage>
        <taxon>Bacteria</taxon>
        <taxon>Bacillati</taxon>
        <taxon>Bacillota</taxon>
        <taxon>Bacilli</taxon>
        <taxon>Bacillales</taxon>
        <taxon>Alicyclobacillaceae</taxon>
        <taxon>Alicyclobacillus</taxon>
    </lineage>
</organism>
<comment type="similarity">
    <text evidence="1">Belongs to the DinB family.</text>
</comment>
<reference evidence="4" key="1">
    <citation type="journal article" date="2019" name="Int. J. Syst. Evol. Microbiol.">
        <title>The Global Catalogue of Microorganisms (GCM) 10K type strain sequencing project: providing services to taxonomists for standard genome sequencing and annotation.</title>
        <authorList>
            <consortium name="The Broad Institute Genomics Platform"/>
            <consortium name="The Broad Institute Genome Sequencing Center for Infectious Disease"/>
            <person name="Wu L."/>
            <person name="Ma J."/>
        </authorList>
    </citation>
    <scope>NUCLEOTIDE SEQUENCE [LARGE SCALE GENOMIC DNA]</scope>
    <source>
        <strain evidence="4">CGMCC 1.12286</strain>
    </source>
</reference>
<keyword evidence="4" id="KW-1185">Reference proteome</keyword>
<dbReference type="Gene3D" id="1.20.120.450">
    <property type="entry name" value="dinb family like domain"/>
    <property type="match status" value="1"/>
</dbReference>
<accession>A0ABW4JED0</accession>
<evidence type="ECO:0000313" key="3">
    <source>
        <dbReference type="EMBL" id="MFD1674058.1"/>
    </source>
</evidence>
<dbReference type="Pfam" id="PF05163">
    <property type="entry name" value="DinB"/>
    <property type="match status" value="1"/>
</dbReference>
<evidence type="ECO:0000313" key="4">
    <source>
        <dbReference type="Proteomes" id="UP001597079"/>
    </source>
</evidence>
<dbReference type="Proteomes" id="UP001597079">
    <property type="component" value="Unassembled WGS sequence"/>
</dbReference>
<gene>
    <name evidence="3" type="ORF">ACFSB2_04950</name>
</gene>
<comment type="caution">
    <text evidence="3">The sequence shown here is derived from an EMBL/GenBank/DDBJ whole genome shotgun (WGS) entry which is preliminary data.</text>
</comment>
<proteinExistence type="inferred from homology"/>
<sequence>MGEFQEMYRTIKLTREVLFEYCASLPLEVYIAEHPGVSHGSIRNTHLHVANNYHGWIGHFALSEDDNVVSFTSLKPRDYSNLEAVRAAFAAVDAMVEEFLTRYSQTMMSTLRRRVSWMPEPFSATPLWIFTDLITHEFHHKGQIVIFGRDAGYPPPQTDLILP</sequence>
<evidence type="ECO:0000256" key="2">
    <source>
        <dbReference type="ARBA" id="ARBA00022723"/>
    </source>
</evidence>
<keyword evidence="2" id="KW-0479">Metal-binding</keyword>
<dbReference type="PANTHER" id="PTHR37302:SF3">
    <property type="entry name" value="DAMAGE-INDUCIBLE PROTEIN DINB"/>
    <property type="match status" value="1"/>
</dbReference>
<name>A0ABW4JED0_9BACL</name>
<dbReference type="RefSeq" id="WP_377941758.1">
    <property type="nucleotide sequence ID" value="NZ_JBHUCX010000014.1"/>
</dbReference>
<dbReference type="EMBL" id="JBHUCX010000014">
    <property type="protein sequence ID" value="MFD1674058.1"/>
    <property type="molecule type" value="Genomic_DNA"/>
</dbReference>
<dbReference type="PANTHER" id="PTHR37302">
    <property type="entry name" value="SLR1116 PROTEIN"/>
    <property type="match status" value="1"/>
</dbReference>
<protein>
    <submittedName>
        <fullName evidence="3">DinB family protein</fullName>
    </submittedName>
</protein>
<dbReference type="InterPro" id="IPR007837">
    <property type="entry name" value="DinB"/>
</dbReference>